<name>A0A5B8LF83_9SPHN</name>
<dbReference type="AlphaFoldDB" id="A0A5B8LF83"/>
<sequence length="301" mass="32216">MAAFLAPALSQGQDINHVLGKSPRKSRLVLLGTKGGPTPSRFRAPASSLLVVGEDAYVIDCPDGVAGRLVQAGVDLAKLQNIFISHHHSDHVAGLGALLVLAWGSDLQTPLTVHGPPPLKRVLDAQIAANAYDIEVRIREEGRPPLAPLISGRTLSRPGMILETPNVQVHCAFGDHYTVPSIAFRFDTPDRSIVFSGDTRPSENLIELAKGADVLVHEVMLTSALTQIASGNAPALLDHLRRSHTTTEELGRVAAAAGVKTVVLSHLVPGGIPSISDEMWLEGVRRHFRGEIIVGRDMMEI</sequence>
<dbReference type="CDD" id="cd07719">
    <property type="entry name" value="arylsulfatase_AtsA-like_MBL-fold"/>
    <property type="match status" value="1"/>
</dbReference>
<dbReference type="PANTHER" id="PTHR46018">
    <property type="entry name" value="ZINC PHOSPHODIESTERASE ELAC PROTEIN 1"/>
    <property type="match status" value="1"/>
</dbReference>
<evidence type="ECO:0000256" key="1">
    <source>
        <dbReference type="ARBA" id="ARBA00022801"/>
    </source>
</evidence>
<evidence type="ECO:0000259" key="2">
    <source>
        <dbReference type="SMART" id="SM00849"/>
    </source>
</evidence>
<dbReference type="RefSeq" id="WP_146569489.1">
    <property type="nucleotide sequence ID" value="NZ_CP042306.1"/>
</dbReference>
<evidence type="ECO:0000313" key="3">
    <source>
        <dbReference type="EMBL" id="QDZ06405.1"/>
    </source>
</evidence>
<proteinExistence type="predicted"/>
<keyword evidence="4" id="KW-1185">Reference proteome</keyword>
<dbReference type="OrthoDB" id="9803916at2"/>
<dbReference type="InterPro" id="IPR044094">
    <property type="entry name" value="AtsA-like_MBL-fold"/>
</dbReference>
<accession>A0A5B8LF83</accession>
<dbReference type="Gene3D" id="3.60.15.10">
    <property type="entry name" value="Ribonuclease Z/Hydroxyacylglutathione hydrolase-like"/>
    <property type="match status" value="1"/>
</dbReference>
<organism evidence="3 4">
    <name type="scientific">Sphingomonas panacisoli</name>
    <dbReference type="NCBI Taxonomy" id="1813879"/>
    <lineage>
        <taxon>Bacteria</taxon>
        <taxon>Pseudomonadati</taxon>
        <taxon>Pseudomonadota</taxon>
        <taxon>Alphaproteobacteria</taxon>
        <taxon>Sphingomonadales</taxon>
        <taxon>Sphingomonadaceae</taxon>
        <taxon>Sphingomonas</taxon>
    </lineage>
</organism>
<dbReference type="PANTHER" id="PTHR46018:SF2">
    <property type="entry name" value="ZINC PHOSPHODIESTERASE ELAC PROTEIN 1"/>
    <property type="match status" value="1"/>
</dbReference>
<dbReference type="KEGG" id="spai:FPZ24_02045"/>
<dbReference type="InterPro" id="IPR036866">
    <property type="entry name" value="RibonucZ/Hydroxyglut_hydro"/>
</dbReference>
<dbReference type="Proteomes" id="UP000315673">
    <property type="component" value="Chromosome"/>
</dbReference>
<evidence type="ECO:0000313" key="4">
    <source>
        <dbReference type="Proteomes" id="UP000315673"/>
    </source>
</evidence>
<dbReference type="SMART" id="SM00849">
    <property type="entry name" value="Lactamase_B"/>
    <property type="match status" value="1"/>
</dbReference>
<dbReference type="GO" id="GO:0042781">
    <property type="term" value="F:3'-tRNA processing endoribonuclease activity"/>
    <property type="evidence" value="ECO:0007669"/>
    <property type="project" value="TreeGrafter"/>
</dbReference>
<gene>
    <name evidence="3" type="ORF">FPZ24_02045</name>
</gene>
<protein>
    <submittedName>
        <fullName evidence="3">MBL fold metallo-hydrolase</fullName>
    </submittedName>
</protein>
<keyword evidence="1 3" id="KW-0378">Hydrolase</keyword>
<reference evidence="3 4" key="1">
    <citation type="submission" date="2019-07" db="EMBL/GenBank/DDBJ databases">
        <title>Full genome sequence of Sphingomonas sp. 4R-6-7(HKS19).</title>
        <authorList>
            <person name="Im W.-T."/>
        </authorList>
    </citation>
    <scope>NUCLEOTIDE SEQUENCE [LARGE SCALE GENOMIC DNA]</scope>
    <source>
        <strain evidence="3 4">HKS19</strain>
    </source>
</reference>
<feature type="domain" description="Metallo-beta-lactamase" evidence="2">
    <location>
        <begin position="45"/>
        <end position="244"/>
    </location>
</feature>
<dbReference type="Pfam" id="PF12706">
    <property type="entry name" value="Lactamase_B_2"/>
    <property type="match status" value="1"/>
</dbReference>
<dbReference type="InterPro" id="IPR001279">
    <property type="entry name" value="Metallo-B-lactamas"/>
</dbReference>
<dbReference type="EMBL" id="CP042306">
    <property type="protein sequence ID" value="QDZ06405.1"/>
    <property type="molecule type" value="Genomic_DNA"/>
</dbReference>
<dbReference type="SUPFAM" id="SSF56281">
    <property type="entry name" value="Metallo-hydrolase/oxidoreductase"/>
    <property type="match status" value="1"/>
</dbReference>